<evidence type="ECO:0000313" key="5">
    <source>
        <dbReference type="EMBL" id="PVE78728.1"/>
    </source>
</evidence>
<keyword evidence="3" id="KW-0326">Glycosidase</keyword>
<evidence type="ECO:0000313" key="6">
    <source>
        <dbReference type="Proteomes" id="UP000244649"/>
    </source>
</evidence>
<gene>
    <name evidence="5" type="ORF">DC432_03015</name>
</gene>
<keyword evidence="4" id="KW-0732">Signal</keyword>
<dbReference type="InterPro" id="IPR023365">
    <property type="entry name" value="Sortase_dom-sf"/>
</dbReference>
<dbReference type="CDD" id="cd05829">
    <property type="entry name" value="Sortase_F"/>
    <property type="match status" value="1"/>
</dbReference>
<dbReference type="Pfam" id="PF01270">
    <property type="entry name" value="Glyco_hydro_8"/>
    <property type="match status" value="1"/>
</dbReference>
<dbReference type="NCBIfam" id="NF033748">
    <property type="entry name" value="class_F_sortase"/>
    <property type="match status" value="1"/>
</dbReference>
<dbReference type="InterPro" id="IPR002037">
    <property type="entry name" value="Glyco_hydro_8"/>
</dbReference>
<evidence type="ECO:0000256" key="4">
    <source>
        <dbReference type="SAM" id="SignalP"/>
    </source>
</evidence>
<evidence type="ECO:0000256" key="3">
    <source>
        <dbReference type="ARBA" id="ARBA00023295"/>
    </source>
</evidence>
<keyword evidence="2" id="KW-0378">Hydrolase</keyword>
<dbReference type="SUPFAM" id="SSF48208">
    <property type="entry name" value="Six-hairpin glycosidases"/>
    <property type="match status" value="1"/>
</dbReference>
<dbReference type="InterPro" id="IPR008928">
    <property type="entry name" value="6-hairpin_glycosidase_sf"/>
</dbReference>
<dbReference type="Proteomes" id="UP000244649">
    <property type="component" value="Unassembled WGS sequence"/>
</dbReference>
<dbReference type="RefSeq" id="WP_116536627.1">
    <property type="nucleotide sequence ID" value="NZ_QDFT01000005.1"/>
</dbReference>
<dbReference type="PRINTS" id="PR00735">
    <property type="entry name" value="GLHYDRLASE8"/>
</dbReference>
<feature type="chain" id="PRO_5038370165" description="Endo-1,4-beta-D-glucanase Y" evidence="4">
    <location>
        <begin position="23"/>
        <end position="548"/>
    </location>
</feature>
<dbReference type="Gene3D" id="1.50.10.10">
    <property type="match status" value="1"/>
</dbReference>
<proteinExistence type="inferred from homology"/>
<dbReference type="Gene3D" id="2.40.260.10">
    <property type="entry name" value="Sortase"/>
    <property type="match status" value="1"/>
</dbReference>
<protein>
    <recommendedName>
        <fullName evidence="7">Endo-1,4-beta-D-glucanase Y</fullName>
    </recommendedName>
</protein>
<evidence type="ECO:0008006" key="7">
    <source>
        <dbReference type="Google" id="ProtNLM"/>
    </source>
</evidence>
<dbReference type="SUPFAM" id="SSF63817">
    <property type="entry name" value="Sortase"/>
    <property type="match status" value="1"/>
</dbReference>
<dbReference type="InterPro" id="IPR042001">
    <property type="entry name" value="Sortase_F"/>
</dbReference>
<organism evidence="5 6">
    <name type="scientific">Microbacterium testaceum</name>
    <name type="common">Aureobacterium testaceum</name>
    <name type="synonym">Brevibacterium testaceum</name>
    <dbReference type="NCBI Taxonomy" id="2033"/>
    <lineage>
        <taxon>Bacteria</taxon>
        <taxon>Bacillati</taxon>
        <taxon>Actinomycetota</taxon>
        <taxon>Actinomycetes</taxon>
        <taxon>Micrococcales</taxon>
        <taxon>Microbacteriaceae</taxon>
        <taxon>Microbacterium</taxon>
    </lineage>
</organism>
<accession>A0A2T7WWE2</accession>
<dbReference type="InterPro" id="IPR005754">
    <property type="entry name" value="Sortase"/>
</dbReference>
<feature type="signal peptide" evidence="4">
    <location>
        <begin position="1"/>
        <end position="22"/>
    </location>
</feature>
<evidence type="ECO:0000256" key="1">
    <source>
        <dbReference type="ARBA" id="ARBA00009209"/>
    </source>
</evidence>
<dbReference type="PROSITE" id="PS51257">
    <property type="entry name" value="PROKAR_LIPOPROTEIN"/>
    <property type="match status" value="1"/>
</dbReference>
<sequence length="548" mass="55778">MTFARRASTVGAVATVVALTMAACSTATEPEPDTADRTTATAEAFLDTYVDAGRVVRTDQGGDTVSEGQAYGLLLAVAADDPSRFDSIWEWTTANLQRDDGLLAWQWKDGAVVDEQPASDADLDAARALVLAGDAFDRDDLREQGVALGAAVLDEMTAETALGRILLPGPWATASPHAYNPSYASPAAFDVLSRASGDPRWEELAAGSRAVTSALMDANTLPTNWATVADDGAVALAGSAGGGGEPAYGYDAARTTIRFAESCRDDDRALAARVAAVLPGGDELPAELDAGAGALTSDRHPVAYAARAAALAASGSDDEARADLQRMADTAASTPTYYGAAWTALATAMLTDDVLDGCPALAGDAAADDAAPAGAAGAAATTAPGVGAASGFQDPVAPAAANTAAPVHISIPAIGVDSDLIGLDRGADGWIQSPQDYDAVGWYEKGVLPGEIGPAVIAGHVDSPTGPAVFYDLPRLTPGDTVSVRRADGSTADFVVTGLQTVEKNSFPTESVYAPTPTPQLRLVTCAGAWDPDSGHYVDNLVVTAVAV</sequence>
<dbReference type="InterPro" id="IPR012341">
    <property type="entry name" value="6hp_glycosidase-like_sf"/>
</dbReference>
<dbReference type="GO" id="GO:0004553">
    <property type="term" value="F:hydrolase activity, hydrolyzing O-glycosyl compounds"/>
    <property type="evidence" value="ECO:0007669"/>
    <property type="project" value="InterPro"/>
</dbReference>
<evidence type="ECO:0000256" key="2">
    <source>
        <dbReference type="ARBA" id="ARBA00022801"/>
    </source>
</evidence>
<comment type="caution">
    <text evidence="5">The sequence shown here is derived from an EMBL/GenBank/DDBJ whole genome shotgun (WGS) entry which is preliminary data.</text>
</comment>
<dbReference type="EMBL" id="QDFT01000005">
    <property type="protein sequence ID" value="PVE78728.1"/>
    <property type="molecule type" value="Genomic_DNA"/>
</dbReference>
<dbReference type="AlphaFoldDB" id="A0A2T7WWE2"/>
<name>A0A2T7WWE2_MICTE</name>
<dbReference type="Pfam" id="PF04203">
    <property type="entry name" value="Sortase"/>
    <property type="match status" value="1"/>
</dbReference>
<dbReference type="GO" id="GO:0005975">
    <property type="term" value="P:carbohydrate metabolic process"/>
    <property type="evidence" value="ECO:0007669"/>
    <property type="project" value="InterPro"/>
</dbReference>
<reference evidence="5 6" key="1">
    <citation type="submission" date="2018-04" db="EMBL/GenBank/DDBJ databases">
        <authorList>
            <person name="Go L.Y."/>
            <person name="Mitchell J.A."/>
        </authorList>
    </citation>
    <scope>NUCLEOTIDE SEQUENCE [LARGE SCALE GENOMIC DNA]</scope>
    <source>
        <strain evidence="5 6">TPD7010</strain>
    </source>
</reference>
<comment type="similarity">
    <text evidence="1">Belongs to the glycosyl hydrolase 8 (cellulase D) family.</text>
</comment>